<organism evidence="2 3">
    <name type="scientific">Pseudomonas kribbensis</name>
    <dbReference type="NCBI Taxonomy" id="1628086"/>
    <lineage>
        <taxon>Bacteria</taxon>
        <taxon>Pseudomonadati</taxon>
        <taxon>Pseudomonadota</taxon>
        <taxon>Gammaproteobacteria</taxon>
        <taxon>Pseudomonadales</taxon>
        <taxon>Pseudomonadaceae</taxon>
        <taxon>Pseudomonas</taxon>
    </lineage>
</organism>
<dbReference type="InterPro" id="IPR011083">
    <property type="entry name" value="Phage_tail_collar_dom"/>
</dbReference>
<dbReference type="Pfam" id="PF07484">
    <property type="entry name" value="Collar"/>
    <property type="match status" value="1"/>
</dbReference>
<gene>
    <name evidence="2" type="ORF">DLD99_06595</name>
</gene>
<dbReference type="Proteomes" id="UP000253720">
    <property type="component" value="Chromosome"/>
</dbReference>
<evidence type="ECO:0000259" key="1">
    <source>
        <dbReference type="Pfam" id="PF07484"/>
    </source>
</evidence>
<dbReference type="Gene3D" id="3.90.1340.10">
    <property type="entry name" value="Phage tail collar domain"/>
    <property type="match status" value="1"/>
</dbReference>
<dbReference type="KEGG" id="pke:DLD99_06595"/>
<evidence type="ECO:0000313" key="2">
    <source>
        <dbReference type="EMBL" id="AXI60152.1"/>
    </source>
</evidence>
<dbReference type="SUPFAM" id="SSF88874">
    <property type="entry name" value="Receptor-binding domain of short tail fibre protein gp12"/>
    <property type="match status" value="1"/>
</dbReference>
<accession>A0A345RLI6</accession>
<protein>
    <recommendedName>
        <fullName evidence="1">Phage tail collar domain-containing protein</fullName>
    </recommendedName>
</protein>
<feature type="domain" description="Phage tail collar" evidence="1">
    <location>
        <begin position="177"/>
        <end position="234"/>
    </location>
</feature>
<dbReference type="AlphaFoldDB" id="A0A345RLI6"/>
<sequence>MDYPKSVPSVGLVNGKFVDENPVAGTPGSLIPAVWGNSVTEELLGVIKAGALVPDETNVGQLLVAIRKINQAGLIDFALDTGTANAYAATYSPVPTTLVDGMVLRFKALNTNTGASTFSVAGSIAKPIVGLDHTPLRSGDIVATGDAWVQWNSSVGSGAWVLIASTGVARQLGADVGDVKTVATVDAPSGWLKCSGQPVSRTQYANLFAAIGTRFGAGDGTNTFNVPDLRGEFVRGLDDGRGVDPGRVLGSKQAGQNASHIHDVSAAAAGNHAHAARTDAAGLHSHGGAVVGGGAFNIDLVMGGQGVVVGGSTAGSVMGSSSGPSVNRNFTTNAPAHSHGIVADGNHAHNVGVDAAGQHTHTMSVAASGGNEARPMNTALLFVIKY</sequence>
<reference evidence="2 3" key="1">
    <citation type="submission" date="2018-05" db="EMBL/GenBank/DDBJ databases">
        <title>Complete genome sequence of Pseudomonas kribbensis 46-2(T).</title>
        <authorList>
            <person name="Jeong H."/>
            <person name="Lee S.-G."/>
            <person name="Rha E."/>
            <person name="Kim H."/>
        </authorList>
    </citation>
    <scope>NUCLEOTIDE SEQUENCE [LARGE SCALE GENOMIC DNA]</scope>
    <source>
        <strain evidence="2 3">46-2</strain>
    </source>
</reference>
<name>A0A345RLI6_9PSED</name>
<dbReference type="RefSeq" id="WP_114881675.1">
    <property type="nucleotide sequence ID" value="NZ_CP029608.1"/>
</dbReference>
<evidence type="ECO:0000313" key="3">
    <source>
        <dbReference type="Proteomes" id="UP000253720"/>
    </source>
</evidence>
<dbReference type="InterPro" id="IPR037053">
    <property type="entry name" value="Phage_tail_collar_dom_sf"/>
</dbReference>
<proteinExistence type="predicted"/>
<keyword evidence="3" id="KW-1185">Reference proteome</keyword>
<dbReference type="EMBL" id="CP029608">
    <property type="protein sequence ID" value="AXI60152.1"/>
    <property type="molecule type" value="Genomic_DNA"/>
</dbReference>